<proteinExistence type="predicted"/>
<evidence type="ECO:0000313" key="1">
    <source>
        <dbReference type="EMBL" id="MFJ5445477.1"/>
    </source>
</evidence>
<sequence>MSSENAQYWQLAGIQHAIFMRIFPSLRHGLVGPISIARMSTSIVRKLLTKEGQPGIAEQVARIDQQLQEAVLAIRALQSWEPAANELANPLDLIQQGLQIMTTPFAMSQIEVSLEDDWASSLPTTPVAQRAFLYAWLGVLCHCQDSIKGQAVLSITASLPQANPGLVITLPETVTTDAPAINGPGLLIDQDALHILALHAGWTMQYGHRQLSFTWA</sequence>
<organism evidence="1 2">
    <name type="scientific">Methylobacillus methanolivorans</name>
    <dbReference type="NCBI Taxonomy" id="1848927"/>
    <lineage>
        <taxon>Bacteria</taxon>
        <taxon>Pseudomonadati</taxon>
        <taxon>Pseudomonadota</taxon>
        <taxon>Betaproteobacteria</taxon>
        <taxon>Nitrosomonadales</taxon>
        <taxon>Methylophilaceae</taxon>
        <taxon>Methylobacillus</taxon>
    </lineage>
</organism>
<gene>
    <name evidence="1" type="ORF">ACIKP9_04480</name>
</gene>
<dbReference type="Proteomes" id="UP001617669">
    <property type="component" value="Unassembled WGS sequence"/>
</dbReference>
<keyword evidence="2" id="KW-1185">Reference proteome</keyword>
<protein>
    <submittedName>
        <fullName evidence="1">Uncharacterized protein</fullName>
    </submittedName>
</protein>
<comment type="caution">
    <text evidence="1">The sequence shown here is derived from an EMBL/GenBank/DDBJ whole genome shotgun (WGS) entry which is preliminary data.</text>
</comment>
<accession>A0ABW8GJW2</accession>
<dbReference type="EMBL" id="JBIWXY010000001">
    <property type="protein sequence ID" value="MFJ5445477.1"/>
    <property type="molecule type" value="Genomic_DNA"/>
</dbReference>
<evidence type="ECO:0000313" key="2">
    <source>
        <dbReference type="Proteomes" id="UP001617669"/>
    </source>
</evidence>
<name>A0ABW8GJW2_9PROT</name>
<dbReference type="RefSeq" id="WP_400879834.1">
    <property type="nucleotide sequence ID" value="NZ_JBIWXY010000001.1"/>
</dbReference>
<reference evidence="1 2" key="1">
    <citation type="submission" date="2024-11" db="EMBL/GenBank/DDBJ databases">
        <authorList>
            <person name="Kaparullina E.N."/>
            <person name="Delegan Y.A."/>
            <person name="Doronina N.V."/>
        </authorList>
    </citation>
    <scope>NUCLEOTIDE SEQUENCE [LARGE SCALE GENOMIC DNA]</scope>
    <source>
        <strain evidence="1 2">7sh_L</strain>
    </source>
</reference>